<evidence type="ECO:0000256" key="5">
    <source>
        <dbReference type="RuleBase" id="RU361155"/>
    </source>
</evidence>
<dbReference type="EMBL" id="AKHW03006071">
    <property type="protein sequence ID" value="KYO24490.1"/>
    <property type="molecule type" value="Genomic_DNA"/>
</dbReference>
<name>A0A151MJB9_ALLMI</name>
<dbReference type="EC" id="2.8.2.-" evidence="5"/>
<evidence type="ECO:0000256" key="4">
    <source>
        <dbReference type="ARBA" id="ARBA00022679"/>
    </source>
</evidence>
<evidence type="ECO:0000313" key="9">
    <source>
        <dbReference type="Proteomes" id="UP000050525"/>
    </source>
</evidence>
<dbReference type="AlphaFoldDB" id="A0A151MJB9"/>
<evidence type="ECO:0000259" key="7">
    <source>
        <dbReference type="Pfam" id="PF00685"/>
    </source>
</evidence>
<dbReference type="SUPFAM" id="SSF52540">
    <property type="entry name" value="P-loop containing nucleoside triphosphate hydrolases"/>
    <property type="match status" value="1"/>
</dbReference>
<dbReference type="GO" id="GO:0005737">
    <property type="term" value="C:cytoplasm"/>
    <property type="evidence" value="ECO:0007669"/>
    <property type="project" value="UniProtKB-SubCell"/>
</dbReference>
<organism evidence="8 9">
    <name type="scientific">Alligator mississippiensis</name>
    <name type="common">American alligator</name>
    <dbReference type="NCBI Taxonomy" id="8496"/>
    <lineage>
        <taxon>Eukaryota</taxon>
        <taxon>Metazoa</taxon>
        <taxon>Chordata</taxon>
        <taxon>Craniata</taxon>
        <taxon>Vertebrata</taxon>
        <taxon>Euteleostomi</taxon>
        <taxon>Archelosauria</taxon>
        <taxon>Archosauria</taxon>
        <taxon>Crocodylia</taxon>
        <taxon>Alligatoridae</taxon>
        <taxon>Alligatorinae</taxon>
        <taxon>Alligator</taxon>
    </lineage>
</organism>
<feature type="region of interest" description="Disordered" evidence="6">
    <location>
        <begin position="410"/>
        <end position="443"/>
    </location>
</feature>
<evidence type="ECO:0000256" key="1">
    <source>
        <dbReference type="ARBA" id="ARBA00004496"/>
    </source>
</evidence>
<evidence type="ECO:0000256" key="3">
    <source>
        <dbReference type="ARBA" id="ARBA00022490"/>
    </source>
</evidence>
<keyword evidence="9" id="KW-1185">Reference proteome</keyword>
<dbReference type="Gene3D" id="3.40.50.300">
    <property type="entry name" value="P-loop containing nucleotide triphosphate hydrolases"/>
    <property type="match status" value="1"/>
</dbReference>
<comment type="subcellular location">
    <subcellularLocation>
        <location evidence="1">Cytoplasm</location>
    </subcellularLocation>
</comment>
<accession>A0A151MJB9</accession>
<dbReference type="FunFam" id="3.40.50.300:FF:000433">
    <property type="entry name" value="Estrogen sulfotransferase"/>
    <property type="match status" value="1"/>
</dbReference>
<evidence type="ECO:0000256" key="2">
    <source>
        <dbReference type="ARBA" id="ARBA00005771"/>
    </source>
</evidence>
<dbReference type="Pfam" id="PF00685">
    <property type="entry name" value="Sulfotransfer_1"/>
    <property type="match status" value="1"/>
</dbReference>
<proteinExistence type="inferred from homology"/>
<dbReference type="InterPro" id="IPR027417">
    <property type="entry name" value="P-loop_NTPase"/>
</dbReference>
<keyword evidence="3" id="KW-0963">Cytoplasm</keyword>
<sequence>MVYAFSFNWERIDNFQSRPEDIVIATYPKSGTTWMSEIVDMILSNGNAEKCKRDAIVNRVPMLEFAVPGEMPAGTEQLSKMPSPRLVKTHIPVHLLPKSFWENGCKVIYVARNAKDVAVSFYHFDLMNKMHPHPGSWEEYLDKYMAGKVAFGSWYEHVKGWWEKRQDHPILYLFYEDMKEDPKREIRKVMQFLGKDLMEEVLDSIVHHTSFEVMKENPSTNYKVVPSALMDQAISPFMRKGIAGDWKNRFTVAQNERFNADYERKMAGTTLRFRTELLPQGSWKQYFCCAGASETVSSRSISISSVLPEVPEKEPEEIKQQDEEDALNADAQIQTSYVEIPEGNKWRWSRIQTEAQVQTSNIELPEEEISLAFETEAQVQTSHHEIPVAKGKTLPPQDAEMFRRIPERAATKKLARSPMRTTPVSVHLHVKLSPQRRNGNKKN</sequence>
<dbReference type="GO" id="GO:0008146">
    <property type="term" value="F:sulfotransferase activity"/>
    <property type="evidence" value="ECO:0007669"/>
    <property type="project" value="InterPro"/>
</dbReference>
<evidence type="ECO:0000256" key="6">
    <source>
        <dbReference type="SAM" id="MobiDB-lite"/>
    </source>
</evidence>
<dbReference type="InterPro" id="IPR000863">
    <property type="entry name" value="Sulfotransferase_dom"/>
</dbReference>
<dbReference type="eggNOG" id="KOG1584">
    <property type="taxonomic scope" value="Eukaryota"/>
</dbReference>
<evidence type="ECO:0000313" key="8">
    <source>
        <dbReference type="EMBL" id="KYO24490.1"/>
    </source>
</evidence>
<dbReference type="PANTHER" id="PTHR11783">
    <property type="entry name" value="SULFOTRANSFERASE SULT"/>
    <property type="match status" value="1"/>
</dbReference>
<gene>
    <name evidence="8" type="primary">SULT1B1</name>
    <name evidence="8" type="ORF">Y1Q_0002100</name>
</gene>
<keyword evidence="4 5" id="KW-0808">Transferase</keyword>
<protein>
    <recommendedName>
        <fullName evidence="5">Sulfotransferase</fullName>
        <ecNumber evidence="5">2.8.2.-</ecNumber>
    </recommendedName>
</protein>
<comment type="caution">
    <text evidence="8">The sequence shown here is derived from an EMBL/GenBank/DDBJ whole genome shotgun (WGS) entry which is preliminary data.</text>
</comment>
<dbReference type="Proteomes" id="UP000050525">
    <property type="component" value="Unassembled WGS sequence"/>
</dbReference>
<feature type="domain" description="Sulfotransferase" evidence="7">
    <location>
        <begin position="19"/>
        <end position="269"/>
    </location>
</feature>
<reference evidence="8 9" key="1">
    <citation type="journal article" date="2012" name="Genome Biol.">
        <title>Sequencing three crocodilian genomes to illuminate the evolution of archosaurs and amniotes.</title>
        <authorList>
            <person name="St John J.A."/>
            <person name="Braun E.L."/>
            <person name="Isberg S.R."/>
            <person name="Miles L.G."/>
            <person name="Chong A.Y."/>
            <person name="Gongora J."/>
            <person name="Dalzell P."/>
            <person name="Moran C."/>
            <person name="Bed'hom B."/>
            <person name="Abzhanov A."/>
            <person name="Burgess S.C."/>
            <person name="Cooksey A.M."/>
            <person name="Castoe T.A."/>
            <person name="Crawford N.G."/>
            <person name="Densmore L.D."/>
            <person name="Drew J.C."/>
            <person name="Edwards S.V."/>
            <person name="Faircloth B.C."/>
            <person name="Fujita M.K."/>
            <person name="Greenwold M.J."/>
            <person name="Hoffmann F.G."/>
            <person name="Howard J.M."/>
            <person name="Iguchi T."/>
            <person name="Janes D.E."/>
            <person name="Khan S.Y."/>
            <person name="Kohno S."/>
            <person name="de Koning A.J."/>
            <person name="Lance S.L."/>
            <person name="McCarthy F.M."/>
            <person name="McCormack J.E."/>
            <person name="Merchant M.E."/>
            <person name="Peterson D.G."/>
            <person name="Pollock D.D."/>
            <person name="Pourmand N."/>
            <person name="Raney B.J."/>
            <person name="Roessler K.A."/>
            <person name="Sanford J.R."/>
            <person name="Sawyer R.H."/>
            <person name="Schmidt C.J."/>
            <person name="Triplett E.W."/>
            <person name="Tuberville T.D."/>
            <person name="Venegas-Anaya M."/>
            <person name="Howard J.T."/>
            <person name="Jarvis E.D."/>
            <person name="Guillette L.J.Jr."/>
            <person name="Glenn T.C."/>
            <person name="Green R.E."/>
            <person name="Ray D.A."/>
        </authorList>
    </citation>
    <scope>NUCLEOTIDE SEQUENCE [LARGE SCALE GENOMIC DNA]</scope>
    <source>
        <strain evidence="8">KSC_2009_1</strain>
    </source>
</reference>
<comment type="similarity">
    <text evidence="2 5">Belongs to the sulfotransferase 1 family.</text>
</comment>